<dbReference type="RefSeq" id="WP_004031457.1">
    <property type="nucleotide sequence ID" value="NZ_AMPO01000009.1"/>
</dbReference>
<comment type="caution">
    <text evidence="2">The sequence shown here is derived from an EMBL/GenBank/DDBJ whole genome shotgun (WGS) entry which is preliminary data.</text>
</comment>
<sequence>MNKLLKMSKKKFYVIYIIFDMFFVGVGMGVPFFCILLGFPVGWYIAKQSAFNQKDVSTILNEILKYSLYTVLFTFILMLCIWVPLSTILLDPGADFVNTGIPMILYDPKLSFMGWMILMIFISPFLQLLTTVFASNVALWRLFKKDDSIDG</sequence>
<feature type="transmembrane region" description="Helical" evidence="1">
    <location>
        <begin position="12"/>
        <end position="45"/>
    </location>
</feature>
<dbReference type="OrthoDB" id="67165at2157"/>
<evidence type="ECO:0008006" key="4">
    <source>
        <dbReference type="Google" id="ProtNLM"/>
    </source>
</evidence>
<protein>
    <recommendedName>
        <fullName evidence="4">Transmembrane protein</fullName>
    </recommendedName>
</protein>
<feature type="transmembrane region" description="Helical" evidence="1">
    <location>
        <begin position="110"/>
        <end position="134"/>
    </location>
</feature>
<keyword evidence="1" id="KW-1133">Transmembrane helix</keyword>
<evidence type="ECO:0000313" key="2">
    <source>
        <dbReference type="EMBL" id="EKF85215.1"/>
    </source>
</evidence>
<feature type="transmembrane region" description="Helical" evidence="1">
    <location>
        <begin position="66"/>
        <end position="90"/>
    </location>
</feature>
<evidence type="ECO:0000256" key="1">
    <source>
        <dbReference type="SAM" id="Phobius"/>
    </source>
</evidence>
<proteinExistence type="predicted"/>
<keyword evidence="3" id="KW-1185">Reference proteome</keyword>
<gene>
    <name evidence="2" type="ORF">A994_10048</name>
</gene>
<keyword evidence="1" id="KW-0472">Membrane</keyword>
<accession>K2RR39</accession>
<dbReference type="AlphaFoldDB" id="K2RR39"/>
<dbReference type="Proteomes" id="UP000007360">
    <property type="component" value="Unassembled WGS sequence"/>
</dbReference>
<keyword evidence="1" id="KW-0812">Transmembrane</keyword>
<evidence type="ECO:0000313" key="3">
    <source>
        <dbReference type="Proteomes" id="UP000007360"/>
    </source>
</evidence>
<organism evidence="2 3">
    <name type="scientific">Methanobacterium formicicum (strain DSM 3637 / PP1)</name>
    <dbReference type="NCBI Taxonomy" id="1204725"/>
    <lineage>
        <taxon>Archaea</taxon>
        <taxon>Methanobacteriati</taxon>
        <taxon>Methanobacteriota</taxon>
        <taxon>Methanomada group</taxon>
        <taxon>Methanobacteria</taxon>
        <taxon>Methanobacteriales</taxon>
        <taxon>Methanobacteriaceae</taxon>
        <taxon>Methanobacterium</taxon>
    </lineage>
</organism>
<reference evidence="2 3" key="1">
    <citation type="journal article" date="2012" name="J. Bacteriol.">
        <title>Draft genome sequence of Methanobacterium formicicum DSM 3637, an archaebacterium isolated from the methane producer amoeba Pelomyxa palustris.</title>
        <authorList>
            <person name="Gutierrez G."/>
        </authorList>
    </citation>
    <scope>NUCLEOTIDE SEQUENCE [LARGE SCALE GENOMIC DNA]</scope>
    <source>
        <strain evidence="3">DSM 3637 / PP1</strain>
    </source>
</reference>
<dbReference type="EMBL" id="AMPO01000009">
    <property type="protein sequence ID" value="EKF85215.1"/>
    <property type="molecule type" value="Genomic_DNA"/>
</dbReference>
<name>K2RR39_METFP</name>